<evidence type="ECO:0000313" key="2">
    <source>
        <dbReference type="Proteomes" id="UP001500804"/>
    </source>
</evidence>
<comment type="caution">
    <text evidence="1">The sequence shown here is derived from an EMBL/GenBank/DDBJ whole genome shotgun (WGS) entry which is preliminary data.</text>
</comment>
<accession>A0ABP9NTX4</accession>
<evidence type="ECO:0000313" key="1">
    <source>
        <dbReference type="EMBL" id="GAA5133571.1"/>
    </source>
</evidence>
<organism evidence="1 2">
    <name type="scientific">Pseudonocardia adelaidensis</name>
    <dbReference type="NCBI Taxonomy" id="648754"/>
    <lineage>
        <taxon>Bacteria</taxon>
        <taxon>Bacillati</taxon>
        <taxon>Actinomycetota</taxon>
        <taxon>Actinomycetes</taxon>
        <taxon>Pseudonocardiales</taxon>
        <taxon>Pseudonocardiaceae</taxon>
        <taxon>Pseudonocardia</taxon>
    </lineage>
</organism>
<protein>
    <submittedName>
        <fullName evidence="1">Uncharacterized protein</fullName>
    </submittedName>
</protein>
<keyword evidence="2" id="KW-1185">Reference proteome</keyword>
<proteinExistence type="predicted"/>
<dbReference type="Proteomes" id="UP001500804">
    <property type="component" value="Unassembled WGS sequence"/>
</dbReference>
<reference evidence="2" key="1">
    <citation type="journal article" date="2019" name="Int. J. Syst. Evol. Microbiol.">
        <title>The Global Catalogue of Microorganisms (GCM) 10K type strain sequencing project: providing services to taxonomists for standard genome sequencing and annotation.</title>
        <authorList>
            <consortium name="The Broad Institute Genomics Platform"/>
            <consortium name="The Broad Institute Genome Sequencing Center for Infectious Disease"/>
            <person name="Wu L."/>
            <person name="Ma J."/>
        </authorList>
    </citation>
    <scope>NUCLEOTIDE SEQUENCE [LARGE SCALE GENOMIC DNA]</scope>
    <source>
        <strain evidence="2">JCM 18302</strain>
    </source>
</reference>
<name>A0ABP9NTX4_9PSEU</name>
<sequence length="54" mass="5866">MSKENDTVCAMRSRLPPAAATVGSKISLRWLSCMFVSPRYGVTTPLGRPVDPDV</sequence>
<gene>
    <name evidence="1" type="ORF">GCM10023320_59950</name>
</gene>
<dbReference type="EMBL" id="BAABJO010000027">
    <property type="protein sequence ID" value="GAA5133571.1"/>
    <property type="molecule type" value="Genomic_DNA"/>
</dbReference>